<sequence>MRWQDLAPHHRLPPVAAGMRIGLYGGSFNPAHEGHRKVSLLALQRLRLDQIWWLVSPGNPLKDHSNLPDTAARVAQAKAMVSNPRIVVTAFEEAIGTNYTVETIAFLKQRFPLVHFVWLMGADNLAGFHHWRGWQDIARMVSIAVIDRPGWTLSATASKSAHVLARYRKPENQASCLADSTLPAWVFIHGPRTALSSTQMRQQKK</sequence>
<comment type="pathway">
    <text evidence="2 11">Cofactor biosynthesis; NAD(+) biosynthesis; deamido-NAD(+) from nicotinate D-ribonucleotide: step 1/1.</text>
</comment>
<dbReference type="Pfam" id="PF01467">
    <property type="entry name" value="CTP_transf_like"/>
    <property type="match status" value="1"/>
</dbReference>
<dbReference type="NCBIfam" id="NF000845">
    <property type="entry name" value="PRK00071.2-4"/>
    <property type="match status" value="1"/>
</dbReference>
<dbReference type="NCBIfam" id="TIGR00482">
    <property type="entry name" value="nicotinate (nicotinamide) nucleotide adenylyltransferase"/>
    <property type="match status" value="1"/>
</dbReference>
<dbReference type="InterPro" id="IPR005248">
    <property type="entry name" value="NadD/NMNAT"/>
</dbReference>
<dbReference type="NCBIfam" id="NF000843">
    <property type="entry name" value="PRK00071.2-2"/>
    <property type="match status" value="1"/>
</dbReference>
<name>A0ABV0BH53_9HYPH</name>
<evidence type="ECO:0000313" key="13">
    <source>
        <dbReference type="EMBL" id="MEN3929451.1"/>
    </source>
</evidence>
<evidence type="ECO:0000256" key="10">
    <source>
        <dbReference type="ARBA" id="ARBA00048721"/>
    </source>
</evidence>
<reference evidence="13 14" key="1">
    <citation type="submission" date="2024-04" db="EMBL/GenBank/DDBJ databases">
        <title>A novel species isolated from cricket.</title>
        <authorList>
            <person name="Wang H.-C."/>
        </authorList>
    </citation>
    <scope>NUCLEOTIDE SEQUENCE [LARGE SCALE GENOMIC DNA]</scope>
    <source>
        <strain evidence="13 14">WL0021</strain>
    </source>
</reference>
<keyword evidence="4 11" id="KW-0662">Pyridine nucleotide biosynthesis</keyword>
<keyword evidence="7 11" id="KW-0547">Nucleotide-binding</keyword>
<evidence type="ECO:0000256" key="11">
    <source>
        <dbReference type="HAMAP-Rule" id="MF_00244"/>
    </source>
</evidence>
<keyword evidence="8 11" id="KW-0067">ATP-binding</keyword>
<evidence type="ECO:0000256" key="6">
    <source>
        <dbReference type="ARBA" id="ARBA00022695"/>
    </source>
</evidence>
<dbReference type="CDD" id="cd02165">
    <property type="entry name" value="NMNAT"/>
    <property type="match status" value="1"/>
</dbReference>
<dbReference type="SUPFAM" id="SSF52374">
    <property type="entry name" value="Nucleotidylyl transferase"/>
    <property type="match status" value="1"/>
</dbReference>
<evidence type="ECO:0000256" key="2">
    <source>
        <dbReference type="ARBA" id="ARBA00005019"/>
    </source>
</evidence>
<evidence type="ECO:0000256" key="5">
    <source>
        <dbReference type="ARBA" id="ARBA00022679"/>
    </source>
</evidence>
<keyword evidence="14" id="KW-1185">Reference proteome</keyword>
<proteinExistence type="inferred from homology"/>
<dbReference type="PANTHER" id="PTHR39321">
    <property type="entry name" value="NICOTINATE-NUCLEOTIDE ADENYLYLTRANSFERASE-RELATED"/>
    <property type="match status" value="1"/>
</dbReference>
<comment type="similarity">
    <text evidence="3 11">Belongs to the NadD family.</text>
</comment>
<dbReference type="HAMAP" id="MF_00244">
    <property type="entry name" value="NaMN_adenylyltr"/>
    <property type="match status" value="1"/>
</dbReference>
<comment type="function">
    <text evidence="1 11">Catalyzes the reversible adenylation of nicotinate mononucleotide (NaMN) to nicotinic acid adenine dinucleotide (NaAD).</text>
</comment>
<comment type="catalytic activity">
    <reaction evidence="10 11">
        <text>nicotinate beta-D-ribonucleotide + ATP + H(+) = deamido-NAD(+) + diphosphate</text>
        <dbReference type="Rhea" id="RHEA:22860"/>
        <dbReference type="ChEBI" id="CHEBI:15378"/>
        <dbReference type="ChEBI" id="CHEBI:30616"/>
        <dbReference type="ChEBI" id="CHEBI:33019"/>
        <dbReference type="ChEBI" id="CHEBI:57502"/>
        <dbReference type="ChEBI" id="CHEBI:58437"/>
        <dbReference type="EC" id="2.7.7.18"/>
    </reaction>
</comment>
<evidence type="ECO:0000256" key="7">
    <source>
        <dbReference type="ARBA" id="ARBA00022741"/>
    </source>
</evidence>
<evidence type="ECO:0000256" key="4">
    <source>
        <dbReference type="ARBA" id="ARBA00022642"/>
    </source>
</evidence>
<dbReference type="InterPro" id="IPR014729">
    <property type="entry name" value="Rossmann-like_a/b/a_fold"/>
</dbReference>
<gene>
    <name evidence="11" type="primary">nadD</name>
    <name evidence="13" type="ORF">WJT86_00070</name>
</gene>
<keyword evidence="6 11" id="KW-0548">Nucleotidyltransferase</keyword>
<evidence type="ECO:0000313" key="14">
    <source>
        <dbReference type="Proteomes" id="UP001418637"/>
    </source>
</evidence>
<keyword evidence="5 11" id="KW-0808">Transferase</keyword>
<dbReference type="InterPro" id="IPR004821">
    <property type="entry name" value="Cyt_trans-like"/>
</dbReference>
<dbReference type="Gene3D" id="3.40.50.620">
    <property type="entry name" value="HUPs"/>
    <property type="match status" value="1"/>
</dbReference>
<organism evidence="13 14">
    <name type="scientific">Hohaiivirga grylli</name>
    <dbReference type="NCBI Taxonomy" id="3133970"/>
    <lineage>
        <taxon>Bacteria</taxon>
        <taxon>Pseudomonadati</taxon>
        <taxon>Pseudomonadota</taxon>
        <taxon>Alphaproteobacteria</taxon>
        <taxon>Hyphomicrobiales</taxon>
        <taxon>Methylobacteriaceae</taxon>
        <taxon>Hohaiivirga</taxon>
    </lineage>
</organism>
<feature type="domain" description="Cytidyltransferase-like" evidence="12">
    <location>
        <begin position="23"/>
        <end position="202"/>
    </location>
</feature>
<dbReference type="RefSeq" id="WP_346335452.1">
    <property type="nucleotide sequence ID" value="NZ_JBBYXI010000001.1"/>
</dbReference>
<dbReference type="PANTHER" id="PTHR39321:SF3">
    <property type="entry name" value="PHOSPHOPANTETHEINE ADENYLYLTRANSFERASE"/>
    <property type="match status" value="1"/>
</dbReference>
<evidence type="ECO:0000259" key="12">
    <source>
        <dbReference type="Pfam" id="PF01467"/>
    </source>
</evidence>
<comment type="caution">
    <text evidence="13">The sequence shown here is derived from an EMBL/GenBank/DDBJ whole genome shotgun (WGS) entry which is preliminary data.</text>
</comment>
<evidence type="ECO:0000256" key="9">
    <source>
        <dbReference type="ARBA" id="ARBA00023027"/>
    </source>
</evidence>
<evidence type="ECO:0000256" key="3">
    <source>
        <dbReference type="ARBA" id="ARBA00009014"/>
    </source>
</evidence>
<evidence type="ECO:0000256" key="1">
    <source>
        <dbReference type="ARBA" id="ARBA00002324"/>
    </source>
</evidence>
<protein>
    <recommendedName>
        <fullName evidence="11">Probable nicotinate-nucleotide adenylyltransferase</fullName>
        <ecNumber evidence="11">2.7.7.18</ecNumber>
    </recommendedName>
    <alternativeName>
        <fullName evidence="11">Deamido-NAD(+) diphosphorylase</fullName>
    </alternativeName>
    <alternativeName>
        <fullName evidence="11">Deamido-NAD(+) pyrophosphorylase</fullName>
    </alternativeName>
    <alternativeName>
        <fullName evidence="11">Nicotinate mononucleotide adenylyltransferase</fullName>
        <shortName evidence="11">NaMN adenylyltransferase</shortName>
    </alternativeName>
</protein>
<dbReference type="GO" id="GO:0004515">
    <property type="term" value="F:nicotinate-nucleotide adenylyltransferase activity"/>
    <property type="evidence" value="ECO:0007669"/>
    <property type="project" value="UniProtKB-EC"/>
</dbReference>
<accession>A0ABV0BH53</accession>
<evidence type="ECO:0000256" key="8">
    <source>
        <dbReference type="ARBA" id="ARBA00022840"/>
    </source>
</evidence>
<keyword evidence="9 11" id="KW-0520">NAD</keyword>
<dbReference type="Proteomes" id="UP001418637">
    <property type="component" value="Unassembled WGS sequence"/>
</dbReference>
<dbReference type="EMBL" id="JBBYXI010000001">
    <property type="protein sequence ID" value="MEN3929451.1"/>
    <property type="molecule type" value="Genomic_DNA"/>
</dbReference>
<dbReference type="EC" id="2.7.7.18" evidence="11"/>